<reference evidence="3" key="1">
    <citation type="submission" date="2022-12" db="EMBL/GenBank/DDBJ databases">
        <title>Reference genome sequencing for broad-spectrum identification of bacterial and archaeal isolates by mass spectrometry.</title>
        <authorList>
            <person name="Sekiguchi Y."/>
            <person name="Tourlousse D.M."/>
        </authorList>
    </citation>
    <scope>NUCLEOTIDE SEQUENCE</scope>
    <source>
        <strain evidence="3">10succ1</strain>
    </source>
</reference>
<protein>
    <submittedName>
        <fullName evidence="3">Hydrolase</fullName>
    </submittedName>
</protein>
<dbReference type="InterPro" id="IPR032466">
    <property type="entry name" value="Metal_Hydrolase"/>
</dbReference>
<feature type="region of interest" description="Disordered" evidence="1">
    <location>
        <begin position="135"/>
        <end position="157"/>
    </location>
</feature>
<evidence type="ECO:0000313" key="3">
    <source>
        <dbReference type="EMBL" id="GLI57771.1"/>
    </source>
</evidence>
<dbReference type="InterPro" id="IPR051781">
    <property type="entry name" value="Metallo-dep_Hydrolase"/>
</dbReference>
<keyword evidence="4" id="KW-1185">Reference proteome</keyword>
<dbReference type="InterPro" id="IPR057744">
    <property type="entry name" value="OTAase-like"/>
</dbReference>
<feature type="domain" description="Amidohydrolase-related" evidence="2">
    <location>
        <begin position="53"/>
        <end position="414"/>
    </location>
</feature>
<dbReference type="Gene3D" id="2.30.40.10">
    <property type="entry name" value="Urease, subunit C, domain 1"/>
    <property type="match status" value="1"/>
</dbReference>
<dbReference type="GO" id="GO:0016810">
    <property type="term" value="F:hydrolase activity, acting on carbon-nitrogen (but not peptide) bonds"/>
    <property type="evidence" value="ECO:0007669"/>
    <property type="project" value="InterPro"/>
</dbReference>
<dbReference type="PANTHER" id="PTHR43135:SF3">
    <property type="entry name" value="ALPHA-D-RIBOSE 1-METHYLPHOSPHONATE 5-TRIPHOSPHATE DIPHOSPHATASE"/>
    <property type="match status" value="1"/>
</dbReference>
<dbReference type="Pfam" id="PF01979">
    <property type="entry name" value="Amidohydro_1"/>
    <property type="match status" value="1"/>
</dbReference>
<dbReference type="RefSeq" id="WP_281837447.1">
    <property type="nucleotide sequence ID" value="NZ_BSDY01000024.1"/>
</dbReference>
<dbReference type="InterPro" id="IPR011059">
    <property type="entry name" value="Metal-dep_hydrolase_composite"/>
</dbReference>
<dbReference type="AlphaFoldDB" id="A0A9W6GPT6"/>
<dbReference type="PANTHER" id="PTHR43135">
    <property type="entry name" value="ALPHA-D-RIBOSE 1-METHYLPHOSPHONATE 5-TRIPHOSPHATE DIPHOSPHATASE"/>
    <property type="match status" value="1"/>
</dbReference>
<dbReference type="EMBL" id="BSDY01000024">
    <property type="protein sequence ID" value="GLI57771.1"/>
    <property type="molecule type" value="Genomic_DNA"/>
</dbReference>
<dbReference type="Gene3D" id="3.20.20.140">
    <property type="entry name" value="Metal-dependent hydrolases"/>
    <property type="match status" value="1"/>
</dbReference>
<feature type="compositionally biased region" description="Polar residues" evidence="1">
    <location>
        <begin position="143"/>
        <end position="154"/>
    </location>
</feature>
<proteinExistence type="predicted"/>
<dbReference type="InterPro" id="IPR006680">
    <property type="entry name" value="Amidohydro-rel"/>
</dbReference>
<organism evidence="3 4">
    <name type="scientific">Propionigenium maris DSM 9537</name>
    <dbReference type="NCBI Taxonomy" id="1123000"/>
    <lineage>
        <taxon>Bacteria</taxon>
        <taxon>Fusobacteriati</taxon>
        <taxon>Fusobacteriota</taxon>
        <taxon>Fusobacteriia</taxon>
        <taxon>Fusobacteriales</taxon>
        <taxon>Fusobacteriaceae</taxon>
        <taxon>Propionigenium</taxon>
    </lineage>
</organism>
<dbReference type="CDD" id="cd01299">
    <property type="entry name" value="Met_dep_hydrolase_A"/>
    <property type="match status" value="1"/>
</dbReference>
<evidence type="ECO:0000313" key="4">
    <source>
        <dbReference type="Proteomes" id="UP001144471"/>
    </source>
</evidence>
<comment type="caution">
    <text evidence="3">The sequence shown here is derived from an EMBL/GenBank/DDBJ whole genome shotgun (WGS) entry which is preliminary data.</text>
</comment>
<sequence>MIIKNVNIFDGINQELKKNMNVKVTDNTIEKITPETLTPAKEEEIFDGKGYTLSPGLIDCHVHIMLADGFKNLDSMEIDEAAIRATIVAKGFIERGFTTVRDVGGYSWGLKATIDQDIVVGPRIYPSGAALSQTAGHSDYRQNRAQRNDGTTMDSPLMRQGHMVTVDGVPECLKAARQQLFKGATQIKVMGGGGASSLWDPLDTIQFTRAELEAIVETATNYGTYVCSHLHVSPAMKIAIEAGVKCIEHGSEMSEEVAKMMAEKDVWLCSQYGTAGLLAERKIPLDSEIMYQKTERVGKGLIKNAEWVKKYKIRSVFGSDMIGTPEVHENQLMEFPTRKNLFGSLETMRQATSNGGELLKLSTILDAYPLGELGVIKEGAYADFILTKDAPSEDANILSDKDNILVVWKDGKILKNIM</sequence>
<dbReference type="Proteomes" id="UP001144471">
    <property type="component" value="Unassembled WGS sequence"/>
</dbReference>
<gene>
    <name evidence="3" type="ORF">PM10SUCC1_32850</name>
</gene>
<dbReference type="SUPFAM" id="SSF51556">
    <property type="entry name" value="Metallo-dependent hydrolases"/>
    <property type="match status" value="1"/>
</dbReference>
<keyword evidence="3" id="KW-0378">Hydrolase</keyword>
<dbReference type="SUPFAM" id="SSF51338">
    <property type="entry name" value="Composite domain of metallo-dependent hydrolases"/>
    <property type="match status" value="2"/>
</dbReference>
<accession>A0A9W6GPT6</accession>
<name>A0A9W6GPT6_9FUSO</name>
<evidence type="ECO:0000256" key="1">
    <source>
        <dbReference type="SAM" id="MobiDB-lite"/>
    </source>
</evidence>
<evidence type="ECO:0000259" key="2">
    <source>
        <dbReference type="Pfam" id="PF01979"/>
    </source>
</evidence>